<keyword evidence="9" id="KW-1185">Reference proteome</keyword>
<dbReference type="Pfam" id="PF01363">
    <property type="entry name" value="FYVE"/>
    <property type="match status" value="1"/>
</dbReference>
<name>A0A1X2IFK5_9FUNG</name>
<dbReference type="AlphaFoldDB" id="A0A1X2IFK5"/>
<dbReference type="STRING" id="90262.A0A1X2IFK5"/>
<evidence type="ECO:0000313" key="8">
    <source>
        <dbReference type="EMBL" id="ORZ15666.1"/>
    </source>
</evidence>
<sequence length="708" mass="77704">MEHHHNSYTQTQQQTSLTEQTATHHDKKLESPTCTDFANDLENIHLDSTVDTCGLEVPLLAGSYPYNSQQLVELGTNKATLDQSCEPIGDGDDPVIPPPAVDQLSEPHLLEGPGDIDETVDEGILEPRVGLDGTGDGAGCDIDMNDTTKMVAAEITTDNNITQQHEQSSSENDNTIPYEGSNIDDLDSNSITNILDSSDQTPPPSTTTTAMTSEQHPVEVENLGTAVHHSDDFNSGDTDGDGINDDYPMDHNEIQQHGFVDQPNTNVTSDDDKDDDKNCIMNQSVDLEDTHSCNRANSPSASNSINHSTTTTTSSSSSLSATENQEHDPTHHTDLNSQHPSTDNTWTGLDRTSNSTTTNPIETSISEASSIPPSLSPTTSPRIPDQNDMADTSGGNDGSSEQQLDGNEHILDGSLAQHDEGNDSTAQSTSATQATPLTGQPEPSSLHNVSYDHQLNRMNTTGSDEHTLSEPPRPRHVWESDRQASECRRCSRRFSFLVRRHHCRRCGQIVCDRCSSHRVRLPVEEIIEDPLISTSHYPMIALNPQRVCESCIRIPIKAIEPTNTSRYSSQNNSSNDYSGNSTTIGFGHRLLRPMNMERTNSQQSFMTECPVCGTGLLGMGKQRQENHLNQCLNAGSPTVHPPRYIIYTLTEGTTQLGDECPICFEEFEVGDKIARMVCLCSYHRHCLSDWLERGKGCPIHYDSNFGAY</sequence>
<accession>A0A1X2IFK5</accession>
<dbReference type="InterPro" id="IPR001841">
    <property type="entry name" value="Znf_RING"/>
</dbReference>
<feature type="compositionally biased region" description="Polar residues" evidence="5">
    <location>
        <begin position="389"/>
        <end position="405"/>
    </location>
</feature>
<feature type="compositionally biased region" description="Polar residues" evidence="5">
    <location>
        <begin position="159"/>
        <end position="175"/>
    </location>
</feature>
<feature type="compositionally biased region" description="Polar residues" evidence="5">
    <location>
        <begin position="335"/>
        <end position="368"/>
    </location>
</feature>
<dbReference type="SUPFAM" id="SSF57850">
    <property type="entry name" value="RING/U-box"/>
    <property type="match status" value="1"/>
</dbReference>
<evidence type="ECO:0008006" key="10">
    <source>
        <dbReference type="Google" id="ProtNLM"/>
    </source>
</evidence>
<dbReference type="Pfam" id="PF13639">
    <property type="entry name" value="zf-RING_2"/>
    <property type="match status" value="1"/>
</dbReference>
<dbReference type="InterPro" id="IPR052113">
    <property type="entry name" value="FYVE-type_Zinc_Finger"/>
</dbReference>
<feature type="compositionally biased region" description="Polar residues" evidence="5">
    <location>
        <begin position="436"/>
        <end position="462"/>
    </location>
</feature>
<reference evidence="8 9" key="1">
    <citation type="submission" date="2016-07" db="EMBL/GenBank/DDBJ databases">
        <title>Pervasive Adenine N6-methylation of Active Genes in Fungi.</title>
        <authorList>
            <consortium name="DOE Joint Genome Institute"/>
            <person name="Mondo S.J."/>
            <person name="Dannebaum R.O."/>
            <person name="Kuo R.C."/>
            <person name="Labutti K."/>
            <person name="Haridas S."/>
            <person name="Kuo A."/>
            <person name="Salamov A."/>
            <person name="Ahrendt S.R."/>
            <person name="Lipzen A."/>
            <person name="Sullivan W."/>
            <person name="Andreopoulos W.B."/>
            <person name="Clum A."/>
            <person name="Lindquist E."/>
            <person name="Daum C."/>
            <person name="Ramamoorthy G.K."/>
            <person name="Gryganskyi A."/>
            <person name="Culley D."/>
            <person name="Magnuson J.K."/>
            <person name="James T.Y."/>
            <person name="O'Malley M.A."/>
            <person name="Stajich J.E."/>
            <person name="Spatafora J.W."/>
            <person name="Visel A."/>
            <person name="Grigoriev I.V."/>
        </authorList>
    </citation>
    <scope>NUCLEOTIDE SEQUENCE [LARGE SCALE GENOMIC DNA]</scope>
    <source>
        <strain evidence="8 9">NRRL 1336</strain>
    </source>
</reference>
<dbReference type="GO" id="GO:0008270">
    <property type="term" value="F:zinc ion binding"/>
    <property type="evidence" value="ECO:0007669"/>
    <property type="project" value="UniProtKB-KW"/>
</dbReference>
<keyword evidence="2 4" id="KW-0863">Zinc-finger</keyword>
<evidence type="ECO:0000256" key="5">
    <source>
        <dbReference type="SAM" id="MobiDB-lite"/>
    </source>
</evidence>
<evidence type="ECO:0000259" key="6">
    <source>
        <dbReference type="PROSITE" id="PS50089"/>
    </source>
</evidence>
<dbReference type="PANTHER" id="PTHR39490:SF8">
    <property type="entry name" value="ZINC FINGER FYVE DOMAIN-CONTAINING PROTEIN 21"/>
    <property type="match status" value="1"/>
</dbReference>
<dbReference type="PROSITE" id="PS50178">
    <property type="entry name" value="ZF_FYVE"/>
    <property type="match status" value="1"/>
</dbReference>
<gene>
    <name evidence="8" type="ORF">BCR42DRAFT_451619</name>
</gene>
<feature type="compositionally biased region" description="Low complexity" evidence="5">
    <location>
        <begin position="300"/>
        <end position="322"/>
    </location>
</feature>
<evidence type="ECO:0000256" key="3">
    <source>
        <dbReference type="ARBA" id="ARBA00022833"/>
    </source>
</evidence>
<dbReference type="PROSITE" id="PS50089">
    <property type="entry name" value="ZF_RING_2"/>
    <property type="match status" value="1"/>
</dbReference>
<dbReference type="SUPFAM" id="SSF57903">
    <property type="entry name" value="FYVE/PHD zinc finger"/>
    <property type="match status" value="1"/>
</dbReference>
<feature type="compositionally biased region" description="Low complexity" evidence="5">
    <location>
        <begin position="9"/>
        <end position="21"/>
    </location>
</feature>
<dbReference type="EMBL" id="MCGE01000012">
    <property type="protein sequence ID" value="ORZ15666.1"/>
    <property type="molecule type" value="Genomic_DNA"/>
</dbReference>
<keyword evidence="3" id="KW-0862">Zinc</keyword>
<feature type="compositionally biased region" description="Low complexity" evidence="5">
    <location>
        <begin position="369"/>
        <end position="384"/>
    </location>
</feature>
<evidence type="ECO:0000256" key="2">
    <source>
        <dbReference type="ARBA" id="ARBA00022771"/>
    </source>
</evidence>
<dbReference type="PANTHER" id="PTHR39490">
    <property type="entry name" value="ARRESTIN DOMAIN-CONTAINING PROTEIN D"/>
    <property type="match status" value="1"/>
</dbReference>
<feature type="domain" description="RING-type" evidence="6">
    <location>
        <begin position="660"/>
        <end position="700"/>
    </location>
</feature>
<proteinExistence type="predicted"/>
<comment type="caution">
    <text evidence="8">The sequence shown here is derived from an EMBL/GenBank/DDBJ whole genome shotgun (WGS) entry which is preliminary data.</text>
</comment>
<evidence type="ECO:0000313" key="9">
    <source>
        <dbReference type="Proteomes" id="UP000193560"/>
    </source>
</evidence>
<dbReference type="OrthoDB" id="10057496at2759"/>
<dbReference type="Proteomes" id="UP000193560">
    <property type="component" value="Unassembled WGS sequence"/>
</dbReference>
<evidence type="ECO:0000256" key="1">
    <source>
        <dbReference type="ARBA" id="ARBA00022723"/>
    </source>
</evidence>
<dbReference type="Gene3D" id="3.30.40.10">
    <property type="entry name" value="Zinc/RING finger domain, C3HC4 (zinc finger)"/>
    <property type="match status" value="2"/>
</dbReference>
<feature type="region of interest" description="Disordered" evidence="5">
    <location>
        <begin position="1"/>
        <end position="30"/>
    </location>
</feature>
<organism evidence="8 9">
    <name type="scientific">Absidia repens</name>
    <dbReference type="NCBI Taxonomy" id="90262"/>
    <lineage>
        <taxon>Eukaryota</taxon>
        <taxon>Fungi</taxon>
        <taxon>Fungi incertae sedis</taxon>
        <taxon>Mucoromycota</taxon>
        <taxon>Mucoromycotina</taxon>
        <taxon>Mucoromycetes</taxon>
        <taxon>Mucorales</taxon>
        <taxon>Cunninghamellaceae</taxon>
        <taxon>Absidia</taxon>
    </lineage>
</organism>
<feature type="domain" description="FYVE-type" evidence="7">
    <location>
        <begin position="481"/>
        <end position="551"/>
    </location>
</feature>
<feature type="compositionally biased region" description="Basic and acidic residues" evidence="5">
    <location>
        <begin position="324"/>
        <end position="334"/>
    </location>
</feature>
<feature type="compositionally biased region" description="Basic and acidic residues" evidence="5">
    <location>
        <begin position="406"/>
        <end position="421"/>
    </location>
</feature>
<dbReference type="InterPro" id="IPR013083">
    <property type="entry name" value="Znf_RING/FYVE/PHD"/>
</dbReference>
<dbReference type="InterPro" id="IPR011011">
    <property type="entry name" value="Znf_FYVE_PHD"/>
</dbReference>
<dbReference type="InterPro" id="IPR017455">
    <property type="entry name" value="Znf_FYVE-rel"/>
</dbReference>
<protein>
    <recommendedName>
        <fullName evidence="10">FYVE zinc finger-domain-containing protein</fullName>
    </recommendedName>
</protein>
<keyword evidence="1" id="KW-0479">Metal-binding</keyword>
<feature type="compositionally biased region" description="Basic and acidic residues" evidence="5">
    <location>
        <begin position="463"/>
        <end position="482"/>
    </location>
</feature>
<feature type="compositionally biased region" description="Low complexity" evidence="5">
    <location>
        <begin position="424"/>
        <end position="435"/>
    </location>
</feature>
<feature type="region of interest" description="Disordered" evidence="5">
    <location>
        <begin position="159"/>
        <end position="215"/>
    </location>
</feature>
<dbReference type="SMART" id="SM00064">
    <property type="entry name" value="FYVE"/>
    <property type="match status" value="1"/>
</dbReference>
<dbReference type="InterPro" id="IPR000306">
    <property type="entry name" value="Znf_FYVE"/>
</dbReference>
<feature type="region of interest" description="Disordered" evidence="5">
    <location>
        <begin position="228"/>
        <end position="482"/>
    </location>
</feature>
<evidence type="ECO:0000259" key="7">
    <source>
        <dbReference type="PROSITE" id="PS50178"/>
    </source>
</evidence>
<dbReference type="CDD" id="cd16489">
    <property type="entry name" value="mRING-CH-C4HC2H_ZNRF"/>
    <property type="match status" value="1"/>
</dbReference>
<evidence type="ECO:0000256" key="4">
    <source>
        <dbReference type="PROSITE-ProRule" id="PRU00175"/>
    </source>
</evidence>